<dbReference type="Pfam" id="PF01076">
    <property type="entry name" value="Mob_Pre"/>
    <property type="match status" value="1"/>
</dbReference>
<dbReference type="AlphaFoldDB" id="A0A0H5Q152"/>
<dbReference type="GO" id="GO:0003677">
    <property type="term" value="F:DNA binding"/>
    <property type="evidence" value="ECO:0007669"/>
    <property type="project" value="InterPro"/>
</dbReference>
<reference evidence="1" key="1">
    <citation type="submission" date="2015-06" db="EMBL/GenBank/DDBJ databases">
        <authorList>
            <person name="Joergensen T."/>
        </authorList>
    </citation>
    <scope>NUCLEOTIDE SEQUENCE</scope>
    <source>
        <plasmid evidence="1">pRGRH0676</plasmid>
    </source>
</reference>
<protein>
    <recommendedName>
        <fullName evidence="2">Plasmid recombination enzyme</fullName>
    </recommendedName>
</protein>
<organism evidence="1">
    <name type="scientific">uncultured prokaryote</name>
    <dbReference type="NCBI Taxonomy" id="198431"/>
    <lineage>
        <taxon>unclassified sequences</taxon>
        <taxon>environmental samples</taxon>
    </lineage>
</organism>
<dbReference type="GO" id="GO:0006310">
    <property type="term" value="P:DNA recombination"/>
    <property type="evidence" value="ECO:0007669"/>
    <property type="project" value="InterPro"/>
</dbReference>
<evidence type="ECO:0008006" key="2">
    <source>
        <dbReference type="Google" id="ProtNLM"/>
    </source>
</evidence>
<keyword evidence="1" id="KW-0614">Plasmid</keyword>
<dbReference type="EMBL" id="LN853296">
    <property type="protein sequence ID" value="CRY95583.1"/>
    <property type="molecule type" value="Genomic_DNA"/>
</dbReference>
<reference evidence="1" key="2">
    <citation type="submission" date="2015-07" db="EMBL/GenBank/DDBJ databases">
        <title>Plasmids, circular viruses and viroids from rat gut.</title>
        <authorList>
            <person name="Jorgensen T.J."/>
            <person name="Hansen M.A."/>
            <person name="Xu Z."/>
            <person name="Tabak M.A."/>
            <person name="Sorensen S.J."/>
            <person name="Hansen L.H."/>
        </authorList>
    </citation>
    <scope>NUCLEOTIDE SEQUENCE</scope>
    <source>
        <plasmid evidence="1">pRGRH0676</plasmid>
    </source>
</reference>
<name>A0A0H5Q152_9ZZZZ</name>
<sequence length="208" mass="23892">MTVAPLIAMKSTAVKSFEAVSKELDRRAHTYVNDVKPEHRHVSIRCREEDVEPVPLDTAVERRMGELNTKRKVRDDQVRAMGFIVSSNDFLPEPTAIEFLKRSVDWMAERYGRENLLAAEIHLDEGTPHAHIWIAPVIHDDGTGYDRLCAKELFSPDKRRRNAEGEWEVTARGTMSKLQEDFWEQVSSRWGVRASSKLEPARRGLQEP</sequence>
<proteinExistence type="predicted"/>
<dbReference type="CDD" id="cd17242">
    <property type="entry name" value="MobM_relaxase"/>
    <property type="match status" value="1"/>
</dbReference>
<accession>A0A0H5Q152</accession>
<dbReference type="Gene3D" id="3.30.930.30">
    <property type="match status" value="1"/>
</dbReference>
<evidence type="ECO:0000313" key="1">
    <source>
        <dbReference type="EMBL" id="CRY95583.1"/>
    </source>
</evidence>
<geneLocation type="plasmid" evidence="1">
    <name>pRGRH0676</name>
</geneLocation>
<dbReference type="InterPro" id="IPR001668">
    <property type="entry name" value="Mob_Pre"/>
</dbReference>